<reference evidence="10 11" key="1">
    <citation type="submission" date="2020-04" db="EMBL/GenBank/DDBJ databases">
        <title>Flammeovirga sp. SR4, a novel species isolated from seawater.</title>
        <authorList>
            <person name="Wang X."/>
        </authorList>
    </citation>
    <scope>NUCLEOTIDE SEQUENCE [LARGE SCALE GENOMIC DNA]</scope>
    <source>
        <strain evidence="10 11">SR4</strain>
    </source>
</reference>
<dbReference type="PANTHER" id="PTHR30026">
    <property type="entry name" value="OUTER MEMBRANE PROTEIN TOLC"/>
    <property type="match status" value="1"/>
</dbReference>
<dbReference type="Gene3D" id="1.20.1600.10">
    <property type="entry name" value="Outer membrane efflux proteins (OEP)"/>
    <property type="match status" value="1"/>
</dbReference>
<keyword evidence="3" id="KW-0813">Transport</keyword>
<dbReference type="RefSeq" id="WP_168884608.1">
    <property type="nucleotide sequence ID" value="NZ_JABAIL010000008.1"/>
</dbReference>
<evidence type="ECO:0000313" key="11">
    <source>
        <dbReference type="Proteomes" id="UP000585050"/>
    </source>
</evidence>
<dbReference type="Gene3D" id="3.40.50.2300">
    <property type="match status" value="2"/>
</dbReference>
<evidence type="ECO:0000256" key="2">
    <source>
        <dbReference type="ARBA" id="ARBA00007613"/>
    </source>
</evidence>
<dbReference type="InterPro" id="IPR003423">
    <property type="entry name" value="OMP_efflux"/>
</dbReference>
<evidence type="ECO:0000256" key="3">
    <source>
        <dbReference type="ARBA" id="ARBA00022448"/>
    </source>
</evidence>
<organism evidence="10 11">
    <name type="scientific">Flammeovirga agarivorans</name>
    <dbReference type="NCBI Taxonomy" id="2726742"/>
    <lineage>
        <taxon>Bacteria</taxon>
        <taxon>Pseudomonadati</taxon>
        <taxon>Bacteroidota</taxon>
        <taxon>Cytophagia</taxon>
        <taxon>Cytophagales</taxon>
        <taxon>Flammeovirgaceae</taxon>
        <taxon>Flammeovirga</taxon>
    </lineage>
</organism>
<dbReference type="AlphaFoldDB" id="A0A7X8XY55"/>
<evidence type="ECO:0000256" key="6">
    <source>
        <dbReference type="ARBA" id="ARBA00023136"/>
    </source>
</evidence>
<dbReference type="PANTHER" id="PTHR30026:SF20">
    <property type="entry name" value="OUTER MEMBRANE PROTEIN TOLC"/>
    <property type="match status" value="1"/>
</dbReference>
<dbReference type="GO" id="GO:0009279">
    <property type="term" value="C:cell outer membrane"/>
    <property type="evidence" value="ECO:0007669"/>
    <property type="project" value="UniProtKB-SubCell"/>
</dbReference>
<evidence type="ECO:0000256" key="9">
    <source>
        <dbReference type="SAM" id="SignalP"/>
    </source>
</evidence>
<keyword evidence="4" id="KW-1134">Transmembrane beta strand</keyword>
<feature type="signal peptide" evidence="9">
    <location>
        <begin position="1"/>
        <end position="20"/>
    </location>
</feature>
<evidence type="ECO:0000256" key="8">
    <source>
        <dbReference type="SAM" id="Coils"/>
    </source>
</evidence>
<dbReference type="Proteomes" id="UP000585050">
    <property type="component" value="Unassembled WGS sequence"/>
</dbReference>
<keyword evidence="9" id="KW-0732">Signal</keyword>
<dbReference type="InterPro" id="IPR051906">
    <property type="entry name" value="TolC-like"/>
</dbReference>
<dbReference type="GO" id="GO:0015288">
    <property type="term" value="F:porin activity"/>
    <property type="evidence" value="ECO:0007669"/>
    <property type="project" value="TreeGrafter"/>
</dbReference>
<keyword evidence="11" id="KW-1185">Reference proteome</keyword>
<dbReference type="EMBL" id="JABAIL010000008">
    <property type="protein sequence ID" value="NLR93901.1"/>
    <property type="molecule type" value="Genomic_DNA"/>
</dbReference>
<evidence type="ECO:0000256" key="1">
    <source>
        <dbReference type="ARBA" id="ARBA00004442"/>
    </source>
</evidence>
<name>A0A7X8XY55_9BACT</name>
<keyword evidence="8" id="KW-0175">Coiled coil</keyword>
<gene>
    <name evidence="10" type="ORF">HGP29_22055</name>
</gene>
<proteinExistence type="inferred from homology"/>
<sequence length="777" mass="88167">MKKYLLLTCYVFMLSLSLFAQEKLSIGIMVDAKSNDNQTLYEQLTSEINHLVGKEYVIDFQEVLSCDNDPQKARLNYKTLVDNKADIILSFGIANSIMFYESNIEFEVPTILLSFVNKDIIDEIPFRQKSSGIKNFTYFITPYSYKDDLKDFSQLVKYQHVGIVVDDYVLELTPIVSFLEHALATEDFKYTLIPVQKGQKVDLPSDIDAVYVNSVSQLSKSELLDLITEINTKKLPSFSAYGVKEVEMGILATNQPKVNIDQIFRRIALTIEAISSGEDAATLPVEVNYDKELTINLQVADWLGLNVTNSELVQYNLVDEKINLNQEQFSLKQLMNLMVNQNLELDVERKNIELKNQEVKLSKSNYLPEVAVNAGGNYLNPEMAELSFGQNPEYMVNGNVQLNQIIYSAAASANISISKSNLKAQKEEYNAKELDALLEIGTAYFNTLIFDANKHIQFQNLSLTKENLKLSEQNIELGVGGKSDLLRFRSQLAQNTQSMIEAKNAEAQSHLVLNQLLNLPMEENIALKDSLMLFNEKTLSEYNGLISLLDNPRDRMLLIDFLIDEAKVNAPELKGIEYSKEAINRNYKLQKNGRFLPTVALQGQYNQFLYRDGAGMNLPAGFPEVPLNNYTVGVNVSIPIFQQNTRNVNQQKTKIQYDQLLVQKNQFEVGIDKYIHEIILALTNEIANIEISKSNLEVSQENVALSQDEYANGIIPVIQLIDAQNDFLETQLALTTAQYNYFMVSLQLQRAIGHFFIISSEEKNTAFMARAMQYIRQ</sequence>
<comment type="caution">
    <text evidence="10">The sequence shown here is derived from an EMBL/GenBank/DDBJ whole genome shotgun (WGS) entry which is preliminary data.</text>
</comment>
<comment type="subcellular location">
    <subcellularLocation>
        <location evidence="1">Cell outer membrane</location>
    </subcellularLocation>
</comment>
<accession>A0A7X8XY55</accession>
<dbReference type="GO" id="GO:0015562">
    <property type="term" value="F:efflux transmembrane transporter activity"/>
    <property type="evidence" value="ECO:0007669"/>
    <property type="project" value="InterPro"/>
</dbReference>
<evidence type="ECO:0000256" key="4">
    <source>
        <dbReference type="ARBA" id="ARBA00022452"/>
    </source>
</evidence>
<evidence type="ECO:0000313" key="10">
    <source>
        <dbReference type="EMBL" id="NLR93901.1"/>
    </source>
</evidence>
<dbReference type="Pfam" id="PF02321">
    <property type="entry name" value="OEP"/>
    <property type="match status" value="2"/>
</dbReference>
<comment type="similarity">
    <text evidence="2">Belongs to the outer membrane factor (OMF) (TC 1.B.17) family.</text>
</comment>
<dbReference type="SUPFAM" id="SSF56954">
    <property type="entry name" value="Outer membrane efflux proteins (OEP)"/>
    <property type="match status" value="1"/>
</dbReference>
<keyword evidence="6" id="KW-0472">Membrane</keyword>
<protein>
    <submittedName>
        <fullName evidence="10">TolC family protein</fullName>
    </submittedName>
</protein>
<keyword evidence="7" id="KW-0998">Cell outer membrane</keyword>
<dbReference type="GO" id="GO:1990281">
    <property type="term" value="C:efflux pump complex"/>
    <property type="evidence" value="ECO:0007669"/>
    <property type="project" value="TreeGrafter"/>
</dbReference>
<evidence type="ECO:0000256" key="5">
    <source>
        <dbReference type="ARBA" id="ARBA00022692"/>
    </source>
</evidence>
<evidence type="ECO:0000256" key="7">
    <source>
        <dbReference type="ARBA" id="ARBA00023237"/>
    </source>
</evidence>
<feature type="chain" id="PRO_5031568557" evidence="9">
    <location>
        <begin position="21"/>
        <end position="777"/>
    </location>
</feature>
<feature type="coiled-coil region" evidence="8">
    <location>
        <begin position="331"/>
        <end position="360"/>
    </location>
</feature>
<keyword evidence="5" id="KW-0812">Transmembrane</keyword>